<dbReference type="PANTHER" id="PTHR30024">
    <property type="entry name" value="ALIPHATIC SULFONATES-BINDING PROTEIN-RELATED"/>
    <property type="match status" value="1"/>
</dbReference>
<dbReference type="RefSeq" id="WP_090262307.1">
    <property type="nucleotide sequence ID" value="NZ_FNDS01000003.1"/>
</dbReference>
<reference evidence="7" key="1">
    <citation type="submission" date="2016-10" db="EMBL/GenBank/DDBJ databases">
        <authorList>
            <person name="Varghese N."/>
            <person name="Submissions S."/>
        </authorList>
    </citation>
    <scope>NUCLEOTIDE SEQUENCE [LARGE SCALE GENOMIC DNA]</scope>
    <source>
        <strain evidence="7">CCM 7469</strain>
    </source>
</reference>
<dbReference type="STRING" id="428992.SAMN05216272_103334"/>
<evidence type="ECO:0000313" key="6">
    <source>
        <dbReference type="EMBL" id="SDH83314.1"/>
    </source>
</evidence>
<feature type="chain" id="PRO_5011603336" evidence="4">
    <location>
        <begin position="33"/>
        <end position="335"/>
    </location>
</feature>
<dbReference type="CDD" id="cd13563">
    <property type="entry name" value="PBP2_SsuA_like_6"/>
    <property type="match status" value="1"/>
</dbReference>
<evidence type="ECO:0000256" key="2">
    <source>
        <dbReference type="ARBA" id="ARBA00010742"/>
    </source>
</evidence>
<keyword evidence="7" id="KW-1185">Reference proteome</keyword>
<accession>A0A1G8FMC7</accession>
<dbReference type="PANTHER" id="PTHR30024:SF47">
    <property type="entry name" value="TAURINE-BINDING PERIPLASMIC PROTEIN"/>
    <property type="match status" value="1"/>
</dbReference>
<evidence type="ECO:0000256" key="1">
    <source>
        <dbReference type="ARBA" id="ARBA00004418"/>
    </source>
</evidence>
<dbReference type="GO" id="GO:0042597">
    <property type="term" value="C:periplasmic space"/>
    <property type="evidence" value="ECO:0007669"/>
    <property type="project" value="UniProtKB-SubCell"/>
</dbReference>
<evidence type="ECO:0000313" key="7">
    <source>
        <dbReference type="Proteomes" id="UP000199636"/>
    </source>
</evidence>
<name>A0A1G8FMC7_9PSED</name>
<dbReference type="Pfam" id="PF09084">
    <property type="entry name" value="NMT1"/>
    <property type="match status" value="1"/>
</dbReference>
<evidence type="ECO:0000256" key="3">
    <source>
        <dbReference type="ARBA" id="ARBA00022729"/>
    </source>
</evidence>
<feature type="domain" description="SsuA/THI5-like" evidence="5">
    <location>
        <begin position="46"/>
        <end position="254"/>
    </location>
</feature>
<feature type="signal peptide" evidence="4">
    <location>
        <begin position="1"/>
        <end position="32"/>
    </location>
</feature>
<dbReference type="OrthoDB" id="5292144at2"/>
<protein>
    <submittedName>
        <fullName evidence="6">NitT/TauT family transport system substrate-binding protein</fullName>
    </submittedName>
</protein>
<gene>
    <name evidence="6" type="ORF">SAMN05216272_103334</name>
</gene>
<dbReference type="Gene3D" id="3.40.190.10">
    <property type="entry name" value="Periplasmic binding protein-like II"/>
    <property type="match status" value="2"/>
</dbReference>
<dbReference type="EMBL" id="FNDS01000003">
    <property type="protein sequence ID" value="SDH83314.1"/>
    <property type="molecule type" value="Genomic_DNA"/>
</dbReference>
<evidence type="ECO:0000256" key="4">
    <source>
        <dbReference type="SAM" id="SignalP"/>
    </source>
</evidence>
<dbReference type="AlphaFoldDB" id="A0A1G8FMC7"/>
<dbReference type="Proteomes" id="UP000199636">
    <property type="component" value="Unassembled WGS sequence"/>
</dbReference>
<dbReference type="InterPro" id="IPR015168">
    <property type="entry name" value="SsuA/THI5"/>
</dbReference>
<comment type="subcellular location">
    <subcellularLocation>
        <location evidence="1">Periplasm</location>
    </subcellularLocation>
</comment>
<keyword evidence="3 4" id="KW-0732">Signal</keyword>
<sequence>MSKPLYLRSLRKTLLGACLATVAAVLPFTSQAVEKLKVGTVVWAGYAPFYVADKLDLYKAHGLSVELQFFNDPALIPTAMAGGALDGGMLTYDQVVGGVAKGLAHKVVMPIDFSNGGDAIVADKSIASVADFKGKKIGYNPLSPSDFLLAYALKSNGMSAKDINPLNMTPEAIPGAMASGSLPVGVTYEPNVSQILGMPGGKFHVVYSSKQAPGLITDVLVFDEKVIAKRQAAIKAMVQGYVDGLAYMQSHPDESAKIIGKVLGVSPEEAKTQMSGVYNIPLAEMHKNFEKSDATSSFYGSGAVIAQLLKDNGQIPAIPDFAKTYDAQFVQALAK</sequence>
<dbReference type="SUPFAM" id="SSF53850">
    <property type="entry name" value="Periplasmic binding protein-like II"/>
    <property type="match status" value="1"/>
</dbReference>
<evidence type="ECO:0000259" key="5">
    <source>
        <dbReference type="Pfam" id="PF09084"/>
    </source>
</evidence>
<organism evidence="6 7">
    <name type="scientific">Pseudomonas panipatensis</name>
    <dbReference type="NCBI Taxonomy" id="428992"/>
    <lineage>
        <taxon>Bacteria</taxon>
        <taxon>Pseudomonadati</taxon>
        <taxon>Pseudomonadota</taxon>
        <taxon>Gammaproteobacteria</taxon>
        <taxon>Pseudomonadales</taxon>
        <taxon>Pseudomonadaceae</taxon>
        <taxon>Pseudomonas</taxon>
    </lineage>
</organism>
<proteinExistence type="inferred from homology"/>
<comment type="similarity">
    <text evidence="2">Belongs to the bacterial solute-binding protein SsuA/TauA family.</text>
</comment>